<dbReference type="CDD" id="cd13597">
    <property type="entry name" value="PBP2_lipoprotein_Tp32"/>
    <property type="match status" value="1"/>
</dbReference>
<evidence type="ECO:0000256" key="2">
    <source>
        <dbReference type="ARBA" id="ARBA00022729"/>
    </source>
</evidence>
<reference evidence="9 10" key="1">
    <citation type="submission" date="2011-06" db="EMBL/GenBank/DDBJ databases">
        <authorList>
            <person name="Muzny D."/>
            <person name="Qin X."/>
            <person name="Deng J."/>
            <person name="Jiang H."/>
            <person name="Liu Y."/>
            <person name="Qu J."/>
            <person name="Song X.-Z."/>
            <person name="Zhang L."/>
            <person name="Thornton R."/>
            <person name="Coyle M."/>
            <person name="Francisco L."/>
            <person name="Jackson L."/>
            <person name="Javaid M."/>
            <person name="Korchina V."/>
            <person name="Kovar C."/>
            <person name="Mata R."/>
            <person name="Mathew T."/>
            <person name="Ngo R."/>
            <person name="Nguyen L."/>
            <person name="Nguyen N."/>
            <person name="Okwuonu G."/>
            <person name="Ongeri F."/>
            <person name="Pham C."/>
            <person name="Simmons D."/>
            <person name="Wilczek-Boney K."/>
            <person name="Hale W."/>
            <person name="Jakkamsetti A."/>
            <person name="Pham P."/>
            <person name="Ruth R."/>
            <person name="San Lucas F."/>
            <person name="Warren J."/>
            <person name="Zhang J."/>
            <person name="Zhao Z."/>
            <person name="Zhou C."/>
            <person name="Zhu D."/>
            <person name="Lee S."/>
            <person name="Bess C."/>
            <person name="Blankenburg K."/>
            <person name="Forbes L."/>
            <person name="Fu Q."/>
            <person name="Gubbala S."/>
            <person name="Hirani K."/>
            <person name="Jayaseelan J.C."/>
            <person name="Lara F."/>
            <person name="Munidasa M."/>
            <person name="Palculict T."/>
            <person name="Patil S."/>
            <person name="Pu L.-L."/>
            <person name="Saada N."/>
            <person name="Tang L."/>
            <person name="Weissenberger G."/>
            <person name="Zhu Y."/>
            <person name="Hemphill L."/>
            <person name="Shang Y."/>
            <person name="Youmans B."/>
            <person name="Ayvaz T."/>
            <person name="Ross M."/>
            <person name="Santibanez J."/>
            <person name="Aqrawi P."/>
            <person name="Gross S."/>
            <person name="Joshi V."/>
            <person name="Fowler G."/>
            <person name="Nazareth L."/>
            <person name="Reid J."/>
            <person name="Worley K."/>
            <person name="Petrosino J."/>
            <person name="Highlander S."/>
            <person name="Gibbs R."/>
        </authorList>
    </citation>
    <scope>NUCLEOTIDE SEQUENCE [LARGE SCALE GENOMIC DNA]</scope>
    <source>
        <strain evidence="9 10">ATCC 29427</strain>
    </source>
</reference>
<dbReference type="HOGENOM" id="CLU_067080_0_0_9"/>
<keyword evidence="10" id="KW-1185">Reference proteome</keyword>
<evidence type="ECO:0000313" key="10">
    <source>
        <dbReference type="Proteomes" id="UP000003422"/>
    </source>
</evidence>
<evidence type="ECO:0000256" key="3">
    <source>
        <dbReference type="ARBA" id="ARBA00023136"/>
    </source>
</evidence>
<feature type="chain" id="PRO_5039461711" description="Lipoprotein" evidence="8">
    <location>
        <begin position="29"/>
        <end position="286"/>
    </location>
</feature>
<evidence type="ECO:0000256" key="5">
    <source>
        <dbReference type="ARBA" id="ARBA00023288"/>
    </source>
</evidence>
<evidence type="ECO:0000256" key="7">
    <source>
        <dbReference type="PIRSR" id="PIRSR002854-1"/>
    </source>
</evidence>
<dbReference type="PANTHER" id="PTHR30429">
    <property type="entry name" value="D-METHIONINE-BINDING LIPOPROTEIN METQ"/>
    <property type="match status" value="1"/>
</dbReference>
<dbReference type="InterPro" id="IPR004872">
    <property type="entry name" value="Lipoprotein_NlpA"/>
</dbReference>
<dbReference type="EMBL" id="AGBB01000003">
    <property type="protein sequence ID" value="EGY80821.1"/>
    <property type="molecule type" value="Genomic_DNA"/>
</dbReference>
<dbReference type="PANTHER" id="PTHR30429:SF0">
    <property type="entry name" value="METHIONINE-BINDING LIPOPROTEIN METQ"/>
    <property type="match status" value="1"/>
</dbReference>
<dbReference type="PROSITE" id="PS51257">
    <property type="entry name" value="PROKAR_LIPOPROTEIN"/>
    <property type="match status" value="1"/>
</dbReference>
<keyword evidence="5 6" id="KW-0449">Lipoprotein</keyword>
<name>G4D0X8_9FIRM</name>
<comment type="subcellular location">
    <subcellularLocation>
        <location evidence="1">Membrane</location>
        <topology evidence="1">Lipid-anchor</topology>
    </subcellularLocation>
</comment>
<sequence>MIKSRGKNMKKILAVVGLSLALVGCGNGAQKANQAGNAKEATKTEVADNTIKIGVSPTPHAEIIEALQPQFEEAGLKVEAVVFDDYIQPNEQLAAGDLDANYFQHGPYLEEFTKQNNLELTSVGNVHIEPMGVYSDKVKTVEEIKDGGEILIPNDATNGGRALLLLEQVGLIKLKDSSNLLSTEADIVENSKNLKFVAMEAQNIPNTYKDAELAVINANYALGAGLVPSKDALLLESGDSPYANLVAVRTGEEGQEKFKKLIEVLNSDAAKKVIEEKFEGAVVPAF</sequence>
<dbReference type="Proteomes" id="UP000003422">
    <property type="component" value="Unassembled WGS sequence"/>
</dbReference>
<proteinExistence type="inferred from homology"/>
<dbReference type="SUPFAM" id="SSF53850">
    <property type="entry name" value="Periplasmic binding protein-like II"/>
    <property type="match status" value="1"/>
</dbReference>
<dbReference type="Gene3D" id="3.40.190.10">
    <property type="entry name" value="Periplasmic binding protein-like II"/>
    <property type="match status" value="2"/>
</dbReference>
<evidence type="ECO:0000256" key="1">
    <source>
        <dbReference type="ARBA" id="ARBA00004635"/>
    </source>
</evidence>
<dbReference type="eggNOG" id="COG1464">
    <property type="taxonomic scope" value="Bacteria"/>
</dbReference>
<dbReference type="PATRIC" id="fig|997350.3.peg.56"/>
<organism evidence="9 10">
    <name type="scientific">Peptoniphilus indolicus ATCC 29427</name>
    <dbReference type="NCBI Taxonomy" id="997350"/>
    <lineage>
        <taxon>Bacteria</taxon>
        <taxon>Bacillati</taxon>
        <taxon>Bacillota</taxon>
        <taxon>Tissierellia</taxon>
        <taxon>Tissierellales</taxon>
        <taxon>Peptoniphilaceae</taxon>
        <taxon>Peptoniphilus</taxon>
    </lineage>
</organism>
<comment type="similarity">
    <text evidence="6">Belongs to the nlpA lipoprotein family.</text>
</comment>
<accession>G4D0X8</accession>
<feature type="signal peptide" evidence="8">
    <location>
        <begin position="1"/>
        <end position="28"/>
    </location>
</feature>
<dbReference type="GO" id="GO:0016020">
    <property type="term" value="C:membrane"/>
    <property type="evidence" value="ECO:0007669"/>
    <property type="project" value="UniProtKB-SubCell"/>
</dbReference>
<evidence type="ECO:0000256" key="4">
    <source>
        <dbReference type="ARBA" id="ARBA00023139"/>
    </source>
</evidence>
<keyword evidence="2 8" id="KW-0732">Signal</keyword>
<evidence type="ECO:0000313" key="9">
    <source>
        <dbReference type="EMBL" id="EGY80821.1"/>
    </source>
</evidence>
<dbReference type="AlphaFoldDB" id="G4D0X8"/>
<comment type="caution">
    <text evidence="9">The sequence shown here is derived from an EMBL/GenBank/DDBJ whole genome shotgun (WGS) entry which is preliminary data.</text>
</comment>
<dbReference type="Pfam" id="PF03180">
    <property type="entry name" value="Lipoprotein_9"/>
    <property type="match status" value="1"/>
</dbReference>
<evidence type="ECO:0000256" key="8">
    <source>
        <dbReference type="SAM" id="SignalP"/>
    </source>
</evidence>
<feature type="lipid moiety-binding region" description="S-diacylglycerol cysteine" evidence="7">
    <location>
        <position position="25"/>
    </location>
</feature>
<keyword evidence="3" id="KW-0472">Membrane</keyword>
<dbReference type="STRING" id="997350.HMPREF9129_0058"/>
<protein>
    <recommendedName>
        <fullName evidence="6">Lipoprotein</fullName>
    </recommendedName>
</protein>
<evidence type="ECO:0000256" key="6">
    <source>
        <dbReference type="PIRNR" id="PIRNR002854"/>
    </source>
</evidence>
<gene>
    <name evidence="9" type="primary">metQ</name>
    <name evidence="9" type="ORF">HMPREF9129_0058</name>
</gene>
<dbReference type="PIRSF" id="PIRSF002854">
    <property type="entry name" value="MetQ"/>
    <property type="match status" value="1"/>
</dbReference>
<keyword evidence="4" id="KW-0564">Palmitate</keyword>